<dbReference type="Pfam" id="PF00501">
    <property type="entry name" value="AMP-binding"/>
    <property type="match status" value="1"/>
</dbReference>
<dbReference type="PANTHER" id="PTHR43767">
    <property type="entry name" value="LONG-CHAIN-FATTY-ACID--COA LIGASE"/>
    <property type="match status" value="1"/>
</dbReference>
<reference evidence="3 4" key="1">
    <citation type="submission" date="2012-09" db="EMBL/GenBank/DDBJ databases">
        <title>Genome Sequence of alkane-degrading Bacterium Alcanivorax venustensis ISO4.</title>
        <authorList>
            <person name="Lai Q."/>
            <person name="Shao Z."/>
        </authorList>
    </citation>
    <scope>NUCLEOTIDE SEQUENCE [LARGE SCALE GENOMIC DNA]</scope>
    <source>
        <strain evidence="3 4">ISO4</strain>
    </source>
</reference>
<keyword evidence="4" id="KW-1185">Reference proteome</keyword>
<dbReference type="PROSITE" id="PS00455">
    <property type="entry name" value="AMP_BINDING"/>
    <property type="match status" value="1"/>
</dbReference>
<dbReference type="Proteomes" id="UP000644441">
    <property type="component" value="Unassembled WGS sequence"/>
</dbReference>
<dbReference type="InterPro" id="IPR050237">
    <property type="entry name" value="ATP-dep_AMP-bd_enzyme"/>
</dbReference>
<evidence type="ECO:0000313" key="4">
    <source>
        <dbReference type="Proteomes" id="UP000644441"/>
    </source>
</evidence>
<dbReference type="InterPro" id="IPR000873">
    <property type="entry name" value="AMP-dep_synth/lig_dom"/>
</dbReference>
<dbReference type="RefSeq" id="WP_194855686.1">
    <property type="nucleotide sequence ID" value="NZ_ARXR01000008.1"/>
</dbReference>
<protein>
    <submittedName>
        <fullName evidence="3">Long-chain-fatty-acid--CoA ligase</fullName>
    </submittedName>
</protein>
<dbReference type="InterPro" id="IPR045851">
    <property type="entry name" value="AMP-bd_C_sf"/>
</dbReference>
<gene>
    <name evidence="3" type="ORF">ISO4_01400</name>
</gene>
<dbReference type="EMBL" id="ARXR01000008">
    <property type="protein sequence ID" value="MBF5052798.1"/>
    <property type="molecule type" value="Genomic_DNA"/>
</dbReference>
<dbReference type="Gene3D" id="3.40.50.12780">
    <property type="entry name" value="N-terminal domain of ligase-like"/>
    <property type="match status" value="1"/>
</dbReference>
<dbReference type="GO" id="GO:0016874">
    <property type="term" value="F:ligase activity"/>
    <property type="evidence" value="ECO:0007669"/>
    <property type="project" value="UniProtKB-KW"/>
</dbReference>
<sequence length="562" mass="62489">MTTHTPDAFHHHWPPRLSKSLRPPRTTLWDNLVTSARRYPEKIAIRFFDRALSYRELLCQCETLAAWLSGAGVRPGDRVLVMMQNCPQLVIAHYAIMRANAVVVPINPMNKASELGHYIHNAGAKAAICSAELARELTDANNALPRDEQLQRLLVTRYADAFDRGASQDLPVPEEWNDWLYTCNLPLDGHTPVTPWLEALATTLPPPVLIGDPDTPCLLPYTSGTTGAPKGCVHHHGSIMHNAVASWHWINGDPESVMLAVLPLFHITGLVCVMHGTIFGGGTLVILPRWQRDLASHLIEKEGISHWLCIPTMVVDLLASPDLERYDLSRLAFIGGGGAAMPEAVAERLRDTYGLNFVEGYGLTETSGPTHMNPCHRPKLQCLGIPFMSTDVKVLDPDTREECADNQPGEIAIHGPQVFQGYWNNDEATAKSFVYIGGRKYFLTGDLGRRDGEGYFYITDRIKRMINASGFKVWPAEVENLLFRHPGIQEACVVGSQDAYRGETVRAVVVRRASHPGLDAETLIEWCRENMAAYKVPKIVDFVDALPKNGSGKIMWREVQDL</sequence>
<organism evidence="3 4">
    <name type="scientific">Alloalcanivorax venustensis ISO4</name>
    <dbReference type="NCBI Taxonomy" id="1177184"/>
    <lineage>
        <taxon>Bacteria</taxon>
        <taxon>Pseudomonadati</taxon>
        <taxon>Pseudomonadota</taxon>
        <taxon>Gammaproteobacteria</taxon>
        <taxon>Oceanospirillales</taxon>
        <taxon>Alcanivoracaceae</taxon>
        <taxon>Alloalcanivorax</taxon>
    </lineage>
</organism>
<feature type="domain" description="AMP-binding enzyme C-terminal" evidence="2">
    <location>
        <begin position="477"/>
        <end position="553"/>
    </location>
</feature>
<dbReference type="Gene3D" id="3.30.300.30">
    <property type="match status" value="1"/>
</dbReference>
<dbReference type="NCBIfam" id="NF006181">
    <property type="entry name" value="PRK08314.1"/>
    <property type="match status" value="1"/>
</dbReference>
<dbReference type="InterPro" id="IPR020845">
    <property type="entry name" value="AMP-binding_CS"/>
</dbReference>
<dbReference type="PANTHER" id="PTHR43767:SF1">
    <property type="entry name" value="NONRIBOSOMAL PEPTIDE SYNTHASE PES1 (EUROFUNG)-RELATED"/>
    <property type="match status" value="1"/>
</dbReference>
<evidence type="ECO:0000313" key="3">
    <source>
        <dbReference type="EMBL" id="MBF5052798.1"/>
    </source>
</evidence>
<dbReference type="InterPro" id="IPR025110">
    <property type="entry name" value="AMP-bd_C"/>
</dbReference>
<evidence type="ECO:0000259" key="1">
    <source>
        <dbReference type="Pfam" id="PF00501"/>
    </source>
</evidence>
<dbReference type="Pfam" id="PF13193">
    <property type="entry name" value="AMP-binding_C"/>
    <property type="match status" value="1"/>
</dbReference>
<accession>A0ABS0AF74</accession>
<dbReference type="InterPro" id="IPR042099">
    <property type="entry name" value="ANL_N_sf"/>
</dbReference>
<name>A0ABS0AF74_9GAMM</name>
<comment type="caution">
    <text evidence="3">The sequence shown here is derived from an EMBL/GenBank/DDBJ whole genome shotgun (WGS) entry which is preliminary data.</text>
</comment>
<feature type="domain" description="AMP-dependent synthetase/ligase" evidence="1">
    <location>
        <begin position="34"/>
        <end position="423"/>
    </location>
</feature>
<proteinExistence type="predicted"/>
<dbReference type="SUPFAM" id="SSF56801">
    <property type="entry name" value="Acetyl-CoA synthetase-like"/>
    <property type="match status" value="1"/>
</dbReference>
<evidence type="ECO:0000259" key="2">
    <source>
        <dbReference type="Pfam" id="PF13193"/>
    </source>
</evidence>
<keyword evidence="3" id="KW-0436">Ligase</keyword>